<accession>A0ABM1VMA7</accession>
<dbReference type="PANTHER" id="PTHR47079">
    <property type="entry name" value="REGULATOR OF G-PROTEIN SIGNALING PROTEIN-LIKE"/>
    <property type="match status" value="1"/>
</dbReference>
<feature type="domain" description="RGS" evidence="2">
    <location>
        <begin position="611"/>
        <end position="668"/>
    </location>
</feature>
<dbReference type="RefSeq" id="XP_030743636.1">
    <property type="nucleotide sequence ID" value="XM_030887776.1"/>
</dbReference>
<feature type="region of interest" description="Disordered" evidence="1">
    <location>
        <begin position="796"/>
        <end position="818"/>
    </location>
</feature>
<keyword evidence="3" id="KW-1185">Reference proteome</keyword>
<dbReference type="SUPFAM" id="SSF48097">
    <property type="entry name" value="Regulator of G-protein signaling, RGS"/>
    <property type="match status" value="1"/>
</dbReference>
<sequence>MSHAEIIRSTNLIILLEDEIFADFFNTFLSLPVFGQMPFYTVENSQWRLCPEIPDDLIAKYKGLLTWLEKYRLPFFCKSNLCFQYILCQELTSFIKSPEGGEELVDFWILAEKILSIDEMDLGLRDYYLSLLLLLKATHLQEGSKVVTLCSMNIKGLLNLSIWQPNQSTTRREILSHMQKMALFKLQSYWLPNFYTHAKVNLAKEKECQGLMQEYETRLCGVCCSHVGELPLNMSIEKPHHHPKRYSTRKSKRKMWQLIEVHSWSLELEGLSIPSEPATTSMPSWKMGPQEKAVIQMPPLHVTHSKEKIINFLENNIDTKMSHTKNKANSRLHMEGLFETKFSHRMRTVTPIINDSSQATLKKAIKQNLSLGYTHWALSADAYAGNPFRDYLKKKNMKMEANLLDLWQDLHHFLGVLMSNRKNGNAAFRHLLGDRICELYLNEHIGSCARLQAQTIQGLKKLLPQGDINPWIPRALTEISKILGSLYDEFLAEEDYWFLTFTTQNRFSSLKGHKRHSTTEEETILLYKRIQESLDLSQGLANMEEMDSLQWQRIATEDLRQGGSLKVEVKSPVLLTAYEVNTIAVQVILTTLSPAWLSLGGTECLGCTDRNLMDVLLSASHLDYFKEFLKERKCEIPLQFLLAVHKITSETNANLQKSLRENIIKTFFHGRVPPEELLQCSSPIISEIPSMRQVTTSSLLAAHGHVMKSLEEKWFKEYQDMFPLRLGDAEVEVQASPRKPSRTATTYIQKSQKRGWRRIIGFVKSFCKYRRLMLDNISRQEFQEYLNMELYSKENVSSGNAPSHPGMSPSNVRSSDFENGETPILKRRMFGHKTIIINFLINDIDFFSEIERS</sequence>
<dbReference type="Proteomes" id="UP000694863">
    <property type="component" value="Unplaced"/>
</dbReference>
<dbReference type="GeneID" id="101652205"/>
<proteinExistence type="predicted"/>
<dbReference type="Pfam" id="PF00615">
    <property type="entry name" value="RGS"/>
    <property type="match status" value="1"/>
</dbReference>
<evidence type="ECO:0000259" key="2">
    <source>
        <dbReference type="PROSITE" id="PS50132"/>
    </source>
</evidence>
<dbReference type="PROSITE" id="PS50132">
    <property type="entry name" value="RGS"/>
    <property type="match status" value="1"/>
</dbReference>
<protein>
    <submittedName>
        <fullName evidence="4">Regulator of G-protein signaling protein-like</fullName>
    </submittedName>
</protein>
<gene>
    <name evidence="4" type="primary">RGSL1</name>
</gene>
<dbReference type="InterPro" id="IPR016137">
    <property type="entry name" value="RGS"/>
</dbReference>
<organism evidence="3 4">
    <name type="scientific">Echinops telfairi</name>
    <name type="common">Lesser hedgehog tenrec</name>
    <dbReference type="NCBI Taxonomy" id="9371"/>
    <lineage>
        <taxon>Eukaryota</taxon>
        <taxon>Metazoa</taxon>
        <taxon>Chordata</taxon>
        <taxon>Craniata</taxon>
        <taxon>Vertebrata</taxon>
        <taxon>Euteleostomi</taxon>
        <taxon>Mammalia</taxon>
        <taxon>Eutheria</taxon>
        <taxon>Afrotheria</taxon>
        <taxon>Tenrecidae</taxon>
        <taxon>Tenrecinae</taxon>
        <taxon>Echinops</taxon>
    </lineage>
</organism>
<dbReference type="InterPro" id="IPR044926">
    <property type="entry name" value="RGS_subdomain_2"/>
</dbReference>
<reference evidence="4" key="1">
    <citation type="submission" date="2025-08" db="UniProtKB">
        <authorList>
            <consortium name="RefSeq"/>
        </authorList>
    </citation>
    <scope>IDENTIFICATION</scope>
</reference>
<dbReference type="PANTHER" id="PTHR47079:SF1">
    <property type="entry name" value="REGULATOR OF G-PROTEIN SIGNALING PROTEIN-LIKE"/>
    <property type="match status" value="1"/>
</dbReference>
<evidence type="ECO:0000256" key="1">
    <source>
        <dbReference type="SAM" id="MobiDB-lite"/>
    </source>
</evidence>
<evidence type="ECO:0000313" key="3">
    <source>
        <dbReference type="Proteomes" id="UP000694863"/>
    </source>
</evidence>
<dbReference type="Gene3D" id="1.10.167.10">
    <property type="entry name" value="Regulator of G-protein Signalling 4, domain 2"/>
    <property type="match status" value="1"/>
</dbReference>
<dbReference type="InterPro" id="IPR036305">
    <property type="entry name" value="RGS_sf"/>
</dbReference>
<evidence type="ECO:0000313" key="4">
    <source>
        <dbReference type="RefSeq" id="XP_030743636.1"/>
    </source>
</evidence>
<dbReference type="InterPro" id="IPR053282">
    <property type="entry name" value="RGS_domain-containing"/>
</dbReference>
<name>A0ABM1VMA7_ECHTE</name>